<comment type="caution">
    <text evidence="2">The sequence shown here is derived from an EMBL/GenBank/DDBJ whole genome shotgun (WGS) entry which is preliminary data.</text>
</comment>
<evidence type="ECO:0000313" key="2">
    <source>
        <dbReference type="EMBL" id="KAJ8548993.1"/>
    </source>
</evidence>
<evidence type="ECO:0000256" key="1">
    <source>
        <dbReference type="SAM" id="MobiDB-lite"/>
    </source>
</evidence>
<feature type="region of interest" description="Disordered" evidence="1">
    <location>
        <begin position="1"/>
        <end position="25"/>
    </location>
</feature>
<dbReference type="AlphaFoldDB" id="A0A9Q1M3J6"/>
<gene>
    <name evidence="2" type="ORF">K7X08_032356</name>
</gene>
<keyword evidence="3" id="KW-1185">Reference proteome</keyword>
<accession>A0A9Q1M3J6</accession>
<feature type="region of interest" description="Disordered" evidence="1">
    <location>
        <begin position="158"/>
        <end position="189"/>
    </location>
</feature>
<dbReference type="EMBL" id="JAJAGQ010000011">
    <property type="protein sequence ID" value="KAJ8548993.1"/>
    <property type="molecule type" value="Genomic_DNA"/>
</dbReference>
<sequence>MVVTYPGNTKGKDKKMDADKGKGPKANDKEVCFKNKFDVLNQCIKEEKNVDGKNTQHEELGEVCLYNVDHSQGVMLPSLPSESEIQSHCQLMVSVNDKGVGSYPHIRKEFTQELHEVVSRNIDFYVIDDLITKDVAGDSKNKENAGDENVHKVLQHVAREAGISPKSMQKGNKKMKKQSASDAHPTRTM</sequence>
<reference evidence="3" key="1">
    <citation type="journal article" date="2023" name="Proc. Natl. Acad. Sci. U.S.A.">
        <title>Genomic and structural basis for evolution of tropane alkaloid biosynthesis.</title>
        <authorList>
            <person name="Wanga Y.-J."/>
            <person name="Taina T."/>
            <person name="Yua J.-Y."/>
            <person name="Lia J."/>
            <person name="Xua B."/>
            <person name="Chenc J."/>
            <person name="D'Auriad J.C."/>
            <person name="Huanga J.-P."/>
            <person name="Huanga S.-X."/>
        </authorList>
    </citation>
    <scope>NUCLEOTIDE SEQUENCE [LARGE SCALE GENOMIC DNA]</scope>
    <source>
        <strain evidence="3">cv. KIB-2019</strain>
    </source>
</reference>
<protein>
    <submittedName>
        <fullName evidence="2">Uncharacterized protein</fullName>
    </submittedName>
</protein>
<proteinExistence type="predicted"/>
<name>A0A9Q1M3J6_9SOLA</name>
<dbReference type="Proteomes" id="UP001152561">
    <property type="component" value="Unassembled WGS sequence"/>
</dbReference>
<feature type="compositionally biased region" description="Basic and acidic residues" evidence="1">
    <location>
        <begin position="10"/>
        <end position="25"/>
    </location>
</feature>
<evidence type="ECO:0000313" key="3">
    <source>
        <dbReference type="Proteomes" id="UP001152561"/>
    </source>
</evidence>
<organism evidence="2 3">
    <name type="scientific">Anisodus acutangulus</name>
    <dbReference type="NCBI Taxonomy" id="402998"/>
    <lineage>
        <taxon>Eukaryota</taxon>
        <taxon>Viridiplantae</taxon>
        <taxon>Streptophyta</taxon>
        <taxon>Embryophyta</taxon>
        <taxon>Tracheophyta</taxon>
        <taxon>Spermatophyta</taxon>
        <taxon>Magnoliopsida</taxon>
        <taxon>eudicotyledons</taxon>
        <taxon>Gunneridae</taxon>
        <taxon>Pentapetalae</taxon>
        <taxon>asterids</taxon>
        <taxon>lamiids</taxon>
        <taxon>Solanales</taxon>
        <taxon>Solanaceae</taxon>
        <taxon>Solanoideae</taxon>
        <taxon>Hyoscyameae</taxon>
        <taxon>Anisodus</taxon>
    </lineage>
</organism>